<name>A0A7W9DUA2_9ACTN</name>
<sequence length="205" mass="22077">MSHDSHARARKVVANISLSLDGRVSGPGGEADMSWIVPHALTDASRDHMVRVTGAATTVLLGRKNYEGFGSFWPAVAGDDNADPRDRTFARWLDETEKVVFSSTLTEAPWRNSRLAEADPAAEVKRLRERPGGDIIVLASGSVIKALLAADELDRLSITLCPELAGAGARLFDDGLPTTSWSLTDLSTTESGAICLIYDRVRNAD</sequence>
<protein>
    <submittedName>
        <fullName evidence="2">Dihydrofolate reductase</fullName>
    </submittedName>
</protein>
<organism evidence="2 3">
    <name type="scientific">Sphaerisporangium krabiense</name>
    <dbReference type="NCBI Taxonomy" id="763782"/>
    <lineage>
        <taxon>Bacteria</taxon>
        <taxon>Bacillati</taxon>
        <taxon>Actinomycetota</taxon>
        <taxon>Actinomycetes</taxon>
        <taxon>Streptosporangiales</taxon>
        <taxon>Streptosporangiaceae</taxon>
        <taxon>Sphaerisporangium</taxon>
    </lineage>
</organism>
<dbReference type="InterPro" id="IPR024072">
    <property type="entry name" value="DHFR-like_dom_sf"/>
</dbReference>
<proteinExistence type="predicted"/>
<dbReference type="GO" id="GO:0009231">
    <property type="term" value="P:riboflavin biosynthetic process"/>
    <property type="evidence" value="ECO:0007669"/>
    <property type="project" value="InterPro"/>
</dbReference>
<dbReference type="SUPFAM" id="SSF53597">
    <property type="entry name" value="Dihydrofolate reductase-like"/>
    <property type="match status" value="1"/>
</dbReference>
<dbReference type="InterPro" id="IPR050765">
    <property type="entry name" value="Riboflavin_Biosynth_HTPR"/>
</dbReference>
<dbReference type="AlphaFoldDB" id="A0A7W9DUA2"/>
<feature type="domain" description="Bacterial bifunctional deaminase-reductase C-terminal" evidence="1">
    <location>
        <begin position="10"/>
        <end position="192"/>
    </location>
</feature>
<evidence type="ECO:0000259" key="1">
    <source>
        <dbReference type="Pfam" id="PF01872"/>
    </source>
</evidence>
<dbReference type="Proteomes" id="UP000588112">
    <property type="component" value="Unassembled WGS sequence"/>
</dbReference>
<evidence type="ECO:0000313" key="3">
    <source>
        <dbReference type="Proteomes" id="UP000588112"/>
    </source>
</evidence>
<reference evidence="2 3" key="1">
    <citation type="submission" date="2020-08" db="EMBL/GenBank/DDBJ databases">
        <title>Sequencing the genomes of 1000 actinobacteria strains.</title>
        <authorList>
            <person name="Klenk H.-P."/>
        </authorList>
    </citation>
    <scope>NUCLEOTIDE SEQUENCE [LARGE SCALE GENOMIC DNA]</scope>
    <source>
        <strain evidence="2 3">DSM 45790</strain>
    </source>
</reference>
<dbReference type="PANTHER" id="PTHR38011">
    <property type="entry name" value="DIHYDROFOLATE REDUCTASE FAMILY PROTEIN (AFU_ORTHOLOGUE AFUA_8G06820)"/>
    <property type="match status" value="1"/>
</dbReference>
<dbReference type="GO" id="GO:0008703">
    <property type="term" value="F:5-amino-6-(5-phosphoribosylamino)uracil reductase activity"/>
    <property type="evidence" value="ECO:0007669"/>
    <property type="project" value="InterPro"/>
</dbReference>
<dbReference type="Pfam" id="PF01872">
    <property type="entry name" value="RibD_C"/>
    <property type="match status" value="1"/>
</dbReference>
<evidence type="ECO:0000313" key="2">
    <source>
        <dbReference type="EMBL" id="MBB5631536.1"/>
    </source>
</evidence>
<dbReference type="Gene3D" id="3.40.430.10">
    <property type="entry name" value="Dihydrofolate Reductase, subunit A"/>
    <property type="match status" value="1"/>
</dbReference>
<keyword evidence="3" id="KW-1185">Reference proteome</keyword>
<gene>
    <name evidence="2" type="ORF">BJ981_007322</name>
</gene>
<accession>A0A7W9DUA2</accession>
<comment type="caution">
    <text evidence="2">The sequence shown here is derived from an EMBL/GenBank/DDBJ whole genome shotgun (WGS) entry which is preliminary data.</text>
</comment>
<dbReference type="InterPro" id="IPR002734">
    <property type="entry name" value="RibDG_C"/>
</dbReference>
<dbReference type="EMBL" id="JACHBR010000003">
    <property type="protein sequence ID" value="MBB5631536.1"/>
    <property type="molecule type" value="Genomic_DNA"/>
</dbReference>
<dbReference type="PANTHER" id="PTHR38011:SF2">
    <property type="entry name" value="BIFUNCTIONAL DEAMINASE-REDUCTASE DOMAIN PROTEIN"/>
    <property type="match status" value="1"/>
</dbReference>
<dbReference type="RefSeq" id="WP_184618010.1">
    <property type="nucleotide sequence ID" value="NZ_BOOS01000009.1"/>
</dbReference>